<dbReference type="InterPro" id="IPR026073">
    <property type="entry name" value="GGNBP2"/>
</dbReference>
<comment type="function">
    <text evidence="1">May be involved in spermatogenesis.</text>
</comment>
<name>B9EMF3_SALSA</name>
<gene>
    <name evidence="4" type="primary">GGNB2</name>
    <name evidence="6" type="synonym">ggnb2</name>
</gene>
<evidence type="ECO:0000256" key="2">
    <source>
        <dbReference type="ARBA" id="ARBA00019230"/>
    </source>
</evidence>
<dbReference type="PANTHER" id="PTHR13601">
    <property type="entry name" value="GAMETOGENETIN-BINDING PROTEIN 2"/>
    <property type="match status" value="1"/>
</dbReference>
<evidence type="ECO:0000313" key="5">
    <source>
        <dbReference type="Proteomes" id="UP001652741"/>
    </source>
</evidence>
<dbReference type="GeneID" id="100286511"/>
<dbReference type="GO" id="GO:0005634">
    <property type="term" value="C:nucleus"/>
    <property type="evidence" value="ECO:0007669"/>
    <property type="project" value="TreeGrafter"/>
</dbReference>
<evidence type="ECO:0000256" key="1">
    <source>
        <dbReference type="ARBA" id="ARBA00003056"/>
    </source>
</evidence>
<dbReference type="EMBL" id="BT056828">
    <property type="protein sequence ID" value="ACM08700.1"/>
    <property type="molecule type" value="mRNA"/>
</dbReference>
<reference evidence="4 6" key="2">
    <citation type="journal article" date="2010" name="BMC Genomics">
        <title>Salmo salar and Esox lucius full-length cDNA sequences reveal changes in evolutionary pressures on a post-tetraploidization genome.</title>
        <authorList>
            <person name="Leong J.S."/>
            <person name="Jantzen S.G."/>
            <person name="von Schalburg K.R."/>
            <person name="Cooper G.A."/>
            <person name="Messmer A.M."/>
            <person name="Liao N.Y."/>
            <person name="Munro S."/>
            <person name="Moore R."/>
            <person name="Holt R.A."/>
            <person name="Jones S.J."/>
            <person name="Davidson W.S."/>
            <person name="Koop B.F."/>
        </authorList>
    </citation>
    <scope>NUCLEOTIDE SEQUENCE</scope>
    <source>
        <tissue evidence="4">Thyroid</tissue>
    </source>
</reference>
<reference evidence="4" key="1">
    <citation type="submission" date="2009-01" db="EMBL/GenBank/DDBJ databases">
        <authorList>
            <consortium name="cGRASP (B.F. Koop &amp; W.S. Davidson)"/>
            <person name="Leong J."/>
            <person name="von Schalburg K."/>
            <person name="Cooper G."/>
            <person name="Moore R."/>
            <person name="Holt R."/>
            <person name="Davidson W.S."/>
            <person name="Koop B.F."/>
        </authorList>
    </citation>
    <scope>NUCLEOTIDE SEQUENCE</scope>
    <source>
        <tissue evidence="4">Thyroid</tissue>
    </source>
</reference>
<organism evidence="4">
    <name type="scientific">Salmo salar</name>
    <name type="common">Atlantic salmon</name>
    <dbReference type="NCBI Taxonomy" id="8030"/>
    <lineage>
        <taxon>Eukaryota</taxon>
        <taxon>Metazoa</taxon>
        <taxon>Chordata</taxon>
        <taxon>Craniata</taxon>
        <taxon>Vertebrata</taxon>
        <taxon>Euteleostomi</taxon>
        <taxon>Actinopterygii</taxon>
        <taxon>Neopterygii</taxon>
        <taxon>Teleostei</taxon>
        <taxon>Protacanthopterygii</taxon>
        <taxon>Salmoniformes</taxon>
        <taxon>Salmonidae</taxon>
        <taxon>Salmoninae</taxon>
        <taxon>Salmo</taxon>
    </lineage>
</organism>
<dbReference type="CTD" id="100286511"/>
<accession>B9EMF3</accession>
<dbReference type="Proteomes" id="UP001652741">
    <property type="component" value="Chromosome ssa13"/>
</dbReference>
<dbReference type="PaxDb" id="8030-ENSSSAP00000088109"/>
<protein>
    <recommendedName>
        <fullName evidence="2">Gametogenetin-binding protein 2</fullName>
    </recommendedName>
    <alternativeName>
        <fullName evidence="3">Protein ZNF403</fullName>
    </alternativeName>
</protein>
<evidence type="ECO:0000256" key="3">
    <source>
        <dbReference type="ARBA" id="ARBA00031743"/>
    </source>
</evidence>
<dbReference type="RefSeq" id="NP_001139922.1">
    <property type="nucleotide sequence ID" value="NM_001146450.1"/>
</dbReference>
<dbReference type="STRING" id="8030.ENSSSAP00000088109"/>
<dbReference type="PANTHER" id="PTHR13601:SF2">
    <property type="entry name" value="GAMETOGENETIN-BINDING PROTEIN 2"/>
    <property type="match status" value="1"/>
</dbReference>
<proteinExistence type="evidence at transcript level"/>
<dbReference type="KEGG" id="sasa:100286511"/>
<evidence type="ECO:0000313" key="4">
    <source>
        <dbReference type="EMBL" id="ACM08700.1"/>
    </source>
</evidence>
<keyword evidence="5" id="KW-1185">Reference proteome</keyword>
<dbReference type="AlphaFoldDB" id="B9EMF3"/>
<dbReference type="GO" id="GO:0005737">
    <property type="term" value="C:cytoplasm"/>
    <property type="evidence" value="ECO:0007669"/>
    <property type="project" value="TreeGrafter"/>
</dbReference>
<evidence type="ECO:0000313" key="6">
    <source>
        <dbReference type="RefSeq" id="NP_001139922.1"/>
    </source>
</evidence>
<reference evidence="4" key="3">
    <citation type="submission" date="2010-08" db="EMBL/GenBank/DDBJ databases">
        <authorList>
            <consortium name="cGRASP (B.F. Koop &amp; W.S. Davidson)"/>
        </authorList>
    </citation>
    <scope>NUCLEOTIDE SEQUENCE</scope>
    <source>
        <tissue evidence="4">Thyroid</tissue>
    </source>
</reference>
<reference evidence="6" key="4">
    <citation type="submission" date="2025-04" db="UniProtKB">
        <authorList>
            <consortium name="RefSeq"/>
        </authorList>
    </citation>
    <scope>IDENTIFICATION</scope>
</reference>
<sequence length="82" mass="9589">MARLVAVCRDGEEDIPFLARQIPLYIDDTLTMVMEFTDNVMNLDSHQINSSEMKQFVEVSEYCQHPSHEEGRRFVCIRDVTH</sequence>